<dbReference type="InterPro" id="IPR011991">
    <property type="entry name" value="ArsR-like_HTH"/>
</dbReference>
<dbReference type="Pfam" id="PF01037">
    <property type="entry name" value="AsnC_trans_reg"/>
    <property type="match status" value="1"/>
</dbReference>
<evidence type="ECO:0000313" key="5">
    <source>
        <dbReference type="EMBL" id="GHO85845.1"/>
    </source>
</evidence>
<reference evidence="5 6" key="1">
    <citation type="journal article" date="2021" name="Int. J. Syst. Evol. Microbiol.">
        <title>Reticulibacter mediterranei gen. nov., sp. nov., within the new family Reticulibacteraceae fam. nov., and Ktedonospora formicarum gen. nov., sp. nov., Ktedonobacter robiniae sp. nov., Dictyobacter formicarum sp. nov. and Dictyobacter arantiisoli sp. nov., belonging to the class Ktedonobacteria.</title>
        <authorList>
            <person name="Yabe S."/>
            <person name="Zheng Y."/>
            <person name="Wang C.M."/>
            <person name="Sakai Y."/>
            <person name="Abe K."/>
            <person name="Yokota A."/>
            <person name="Donadio S."/>
            <person name="Cavaletti L."/>
            <person name="Monciardini P."/>
        </authorList>
    </citation>
    <scope>NUCLEOTIDE SEQUENCE [LARGE SCALE GENOMIC DNA]</scope>
    <source>
        <strain evidence="5 6">SOSP1-9</strain>
    </source>
</reference>
<dbReference type="CDD" id="cd00090">
    <property type="entry name" value="HTH_ARSR"/>
    <property type="match status" value="1"/>
</dbReference>
<dbReference type="Gene3D" id="3.30.70.920">
    <property type="match status" value="1"/>
</dbReference>
<sequence>MKRGYTMDAIDRKIVSLLQGNGRLSQEALAQQVHLSRPAVHERIKRLEEQGILRGYQALIDWEALGLPITAFIWVRTSGTQCNEIGHILMQLGNQESMIEECHRVTGEWCMLLKVRVALPLTLQELIDRIRAVPDVQATMTTLALSTLSARESGDEVSA</sequence>
<dbReference type="PANTHER" id="PTHR30154">
    <property type="entry name" value="LEUCINE-RESPONSIVE REGULATORY PROTEIN"/>
    <property type="match status" value="1"/>
</dbReference>
<keyword evidence="3" id="KW-0804">Transcription</keyword>
<keyword evidence="1" id="KW-0805">Transcription regulation</keyword>
<dbReference type="SMART" id="SM00344">
    <property type="entry name" value="HTH_ASNC"/>
    <property type="match status" value="1"/>
</dbReference>
<keyword evidence="2" id="KW-0238">DNA-binding</keyword>
<name>A0ABQ3VJ84_9CHLR</name>
<evidence type="ECO:0000256" key="1">
    <source>
        <dbReference type="ARBA" id="ARBA00023015"/>
    </source>
</evidence>
<comment type="caution">
    <text evidence="5">The sequence shown here is derived from an EMBL/GenBank/DDBJ whole genome shotgun (WGS) entry which is preliminary data.</text>
</comment>
<gene>
    <name evidence="5" type="ORF">KSZ_38510</name>
</gene>
<evidence type="ECO:0000256" key="2">
    <source>
        <dbReference type="ARBA" id="ARBA00023125"/>
    </source>
</evidence>
<dbReference type="SUPFAM" id="SSF54909">
    <property type="entry name" value="Dimeric alpha+beta barrel"/>
    <property type="match status" value="1"/>
</dbReference>
<organism evidence="5 6">
    <name type="scientific">Dictyobacter formicarum</name>
    <dbReference type="NCBI Taxonomy" id="2778368"/>
    <lineage>
        <taxon>Bacteria</taxon>
        <taxon>Bacillati</taxon>
        <taxon>Chloroflexota</taxon>
        <taxon>Ktedonobacteria</taxon>
        <taxon>Ktedonobacterales</taxon>
        <taxon>Dictyobacteraceae</taxon>
        <taxon>Dictyobacter</taxon>
    </lineage>
</organism>
<dbReference type="Pfam" id="PF13412">
    <property type="entry name" value="HTH_24"/>
    <property type="match status" value="1"/>
</dbReference>
<keyword evidence="6" id="KW-1185">Reference proteome</keyword>
<dbReference type="InterPro" id="IPR036390">
    <property type="entry name" value="WH_DNA-bd_sf"/>
</dbReference>
<evidence type="ECO:0000313" key="6">
    <source>
        <dbReference type="Proteomes" id="UP000635565"/>
    </source>
</evidence>
<dbReference type="InterPro" id="IPR000485">
    <property type="entry name" value="AsnC-type_HTH_dom"/>
</dbReference>
<accession>A0ABQ3VJ84</accession>
<proteinExistence type="predicted"/>
<dbReference type="InterPro" id="IPR019887">
    <property type="entry name" value="Tscrpt_reg_AsnC/Lrp_C"/>
</dbReference>
<protein>
    <submittedName>
        <fullName evidence="5">AsnC family transcriptional regulator</fullName>
    </submittedName>
</protein>
<evidence type="ECO:0000256" key="3">
    <source>
        <dbReference type="ARBA" id="ARBA00023163"/>
    </source>
</evidence>
<dbReference type="InterPro" id="IPR036388">
    <property type="entry name" value="WH-like_DNA-bd_sf"/>
</dbReference>
<dbReference type="Gene3D" id="1.10.10.10">
    <property type="entry name" value="Winged helix-like DNA-binding domain superfamily/Winged helix DNA-binding domain"/>
    <property type="match status" value="1"/>
</dbReference>
<feature type="domain" description="HTH asnC-type" evidence="4">
    <location>
        <begin position="7"/>
        <end position="68"/>
    </location>
</feature>
<dbReference type="SUPFAM" id="SSF46785">
    <property type="entry name" value="Winged helix' DNA-binding domain"/>
    <property type="match status" value="1"/>
</dbReference>
<dbReference type="PANTHER" id="PTHR30154:SF53">
    <property type="entry name" value="HTH-TYPE TRANSCRIPTIONAL REGULATOR LRPC"/>
    <property type="match status" value="1"/>
</dbReference>
<dbReference type="EMBL" id="BNJJ01000010">
    <property type="protein sequence ID" value="GHO85845.1"/>
    <property type="molecule type" value="Genomic_DNA"/>
</dbReference>
<dbReference type="InterPro" id="IPR011008">
    <property type="entry name" value="Dimeric_a/b-barrel"/>
</dbReference>
<dbReference type="Proteomes" id="UP000635565">
    <property type="component" value="Unassembled WGS sequence"/>
</dbReference>
<dbReference type="PRINTS" id="PR00033">
    <property type="entry name" value="HTHASNC"/>
</dbReference>
<dbReference type="InterPro" id="IPR019888">
    <property type="entry name" value="Tscrpt_reg_AsnC-like"/>
</dbReference>
<evidence type="ECO:0000259" key="4">
    <source>
        <dbReference type="PROSITE" id="PS50956"/>
    </source>
</evidence>
<dbReference type="PROSITE" id="PS50956">
    <property type="entry name" value="HTH_ASNC_2"/>
    <property type="match status" value="1"/>
</dbReference>